<comment type="caution">
    <text evidence="2">The sequence shown here is derived from an EMBL/GenBank/DDBJ whole genome shotgun (WGS) entry which is preliminary data.</text>
</comment>
<proteinExistence type="predicted"/>
<dbReference type="GO" id="GO:0016301">
    <property type="term" value="F:kinase activity"/>
    <property type="evidence" value="ECO:0007669"/>
    <property type="project" value="UniProtKB-KW"/>
</dbReference>
<protein>
    <submittedName>
        <fullName evidence="2">Kinase</fullName>
    </submittedName>
</protein>
<name>A0ABT0A4A2_9GAMM</name>
<feature type="region of interest" description="Disordered" evidence="1">
    <location>
        <begin position="1"/>
        <end position="20"/>
    </location>
</feature>
<evidence type="ECO:0000313" key="3">
    <source>
        <dbReference type="Proteomes" id="UP001165423"/>
    </source>
</evidence>
<keyword evidence="3" id="KW-1185">Reference proteome</keyword>
<dbReference type="Gene3D" id="3.40.50.300">
    <property type="entry name" value="P-loop containing nucleotide triphosphate hydrolases"/>
    <property type="match status" value="1"/>
</dbReference>
<evidence type="ECO:0000256" key="1">
    <source>
        <dbReference type="SAM" id="MobiDB-lite"/>
    </source>
</evidence>
<accession>A0ABT0A4A2</accession>
<dbReference type="PANTHER" id="PTHR10285">
    <property type="entry name" value="URIDINE KINASE"/>
    <property type="match status" value="1"/>
</dbReference>
<dbReference type="InterPro" id="IPR027417">
    <property type="entry name" value="P-loop_NTPase"/>
</dbReference>
<dbReference type="Proteomes" id="UP001165423">
    <property type="component" value="Unassembled WGS sequence"/>
</dbReference>
<organism evidence="2 3">
    <name type="scientific">Cognatiluteimonas sedimenti</name>
    <dbReference type="NCBI Taxonomy" id="2927791"/>
    <lineage>
        <taxon>Bacteria</taxon>
        <taxon>Pseudomonadati</taxon>
        <taxon>Pseudomonadota</taxon>
        <taxon>Gammaproteobacteria</taxon>
        <taxon>Lysobacterales</taxon>
        <taxon>Lysobacteraceae</taxon>
        <taxon>Cognatiluteimonas</taxon>
    </lineage>
</organism>
<keyword evidence="2" id="KW-0418">Kinase</keyword>
<sequence>MATPTHPGHEQAAPRPPGTGYAPEFVARVYRAAQDAGGPVFAIAGLQGTGKSTLSAQIADLAATQDRKVVSLSIDDFYLGHAARQELGQQIHPLCATRGAPGTHDVALACDVLDALAAGRPAALPRFDKIADDREPESHWPVVAHADLVILEGWFLKVPAEDQAALAEPINALERDEDPDGTWRRWSNDALANDYPALWQRLPRLLFLQGPGFDIVPQWRWQQEQTLQARHPDRKAMSHAQVLRFVQFFERVSRQAMRTWPGIADCTIRLDAERHPLDPF</sequence>
<dbReference type="EMBL" id="JALGCL010000002">
    <property type="protein sequence ID" value="MCJ0825801.1"/>
    <property type="molecule type" value="Genomic_DNA"/>
</dbReference>
<keyword evidence="2" id="KW-0808">Transferase</keyword>
<reference evidence="2 3" key="1">
    <citation type="submission" date="2022-03" db="EMBL/GenBank/DDBJ databases">
        <title>Luteimonas soily sp. nov., a novel bacterium isolated from the soil.</title>
        <authorList>
            <person name="Zhang X."/>
        </authorList>
    </citation>
    <scope>NUCLEOTIDE SEQUENCE [LARGE SCALE GENOMIC DNA]</scope>
    <source>
        <strain evidence="2 3">50</strain>
    </source>
</reference>
<gene>
    <name evidence="2" type="ORF">MQC88_07505</name>
</gene>
<dbReference type="SUPFAM" id="SSF52540">
    <property type="entry name" value="P-loop containing nucleoside triphosphate hydrolases"/>
    <property type="match status" value="1"/>
</dbReference>
<dbReference type="RefSeq" id="WP_243320676.1">
    <property type="nucleotide sequence ID" value="NZ_JALGCL010000002.1"/>
</dbReference>
<evidence type="ECO:0000313" key="2">
    <source>
        <dbReference type="EMBL" id="MCJ0825801.1"/>
    </source>
</evidence>